<comment type="caution">
    <text evidence="3">The sequence shown here is derived from an EMBL/GenBank/DDBJ whole genome shotgun (WGS) entry which is preliminary data.</text>
</comment>
<accession>A0A081KC14</accession>
<keyword evidence="1" id="KW-0175">Coiled coil</keyword>
<feature type="coiled-coil region" evidence="1">
    <location>
        <begin position="209"/>
        <end position="236"/>
    </location>
</feature>
<gene>
    <name evidence="3" type="ORF">GV64_13935</name>
</gene>
<proteinExistence type="predicted"/>
<sequence>MTPLQFIHGSELPPYPNANPQLSVEEDRQNHPVITSRMKRVNGVVTSDGAQWLDGHLNRTLYLLPSGHSSSQGYDFYVNKLRDLGVETLFQCRSFSCGASNFWANDIFNISTLYGQDKEQAFYIGKKQGGYYSVYSVRRGNGRIYTLVDVFEPHKYEAERVNELQQSSGTIKLLIERSGLTKSPDLKSFVAAMSSDTAMNALLIIHSSVPDTLAELDAWQEKMEELKNVIKKHLNDQGINDSRLRFNVSVGTYGDAPEQTPVQSFWLEVVPLS</sequence>
<dbReference type="Proteomes" id="UP000027997">
    <property type="component" value="Unassembled WGS sequence"/>
</dbReference>
<dbReference type="Pfam" id="PF16234">
    <property type="entry name" value="DUF4892"/>
    <property type="match status" value="1"/>
</dbReference>
<evidence type="ECO:0000256" key="1">
    <source>
        <dbReference type="SAM" id="Coils"/>
    </source>
</evidence>
<name>A0A081KC14_9GAMM</name>
<evidence type="ECO:0000256" key="2">
    <source>
        <dbReference type="SAM" id="MobiDB-lite"/>
    </source>
</evidence>
<organism evidence="3 4">
    <name type="scientific">Endozoicomonas elysicola</name>
    <dbReference type="NCBI Taxonomy" id="305900"/>
    <lineage>
        <taxon>Bacteria</taxon>
        <taxon>Pseudomonadati</taxon>
        <taxon>Pseudomonadota</taxon>
        <taxon>Gammaproteobacteria</taxon>
        <taxon>Oceanospirillales</taxon>
        <taxon>Endozoicomonadaceae</taxon>
        <taxon>Endozoicomonas</taxon>
    </lineage>
</organism>
<dbReference type="EMBL" id="JOJP01000001">
    <property type="protein sequence ID" value="KEI71690.1"/>
    <property type="molecule type" value="Genomic_DNA"/>
</dbReference>
<evidence type="ECO:0000313" key="3">
    <source>
        <dbReference type="EMBL" id="KEI71690.1"/>
    </source>
</evidence>
<evidence type="ECO:0008006" key="5">
    <source>
        <dbReference type="Google" id="ProtNLM"/>
    </source>
</evidence>
<dbReference type="AlphaFoldDB" id="A0A081KC14"/>
<keyword evidence="4" id="KW-1185">Reference proteome</keyword>
<dbReference type="eggNOG" id="COG2885">
    <property type="taxonomic scope" value="Bacteria"/>
</dbReference>
<evidence type="ECO:0000313" key="4">
    <source>
        <dbReference type="Proteomes" id="UP000027997"/>
    </source>
</evidence>
<dbReference type="STRING" id="305900.GV64_13935"/>
<protein>
    <recommendedName>
        <fullName evidence="5">DUF4892 domain-containing protein</fullName>
    </recommendedName>
</protein>
<feature type="region of interest" description="Disordered" evidence="2">
    <location>
        <begin position="8"/>
        <end position="28"/>
    </location>
</feature>
<dbReference type="InterPro" id="IPR032608">
    <property type="entry name" value="DUF4892"/>
</dbReference>
<reference evidence="3 4" key="1">
    <citation type="submission" date="2014-06" db="EMBL/GenBank/DDBJ databases">
        <title>Whole Genome Sequences of Three Symbiotic Endozoicomonas Bacteria.</title>
        <authorList>
            <person name="Neave M.J."/>
            <person name="Apprill A."/>
            <person name="Voolstra C.R."/>
        </authorList>
    </citation>
    <scope>NUCLEOTIDE SEQUENCE [LARGE SCALE GENOMIC DNA]</scope>
    <source>
        <strain evidence="3 4">DSM 22380</strain>
    </source>
</reference>